<evidence type="ECO:0000313" key="1">
    <source>
        <dbReference type="EMBL" id="EDU57852.1"/>
    </source>
</evidence>
<protein>
    <submittedName>
        <fullName evidence="1">Uncharacterized protein</fullName>
    </submittedName>
</protein>
<feature type="non-terminal residue" evidence="1">
    <location>
        <position position="188"/>
    </location>
</feature>
<dbReference type="Proteomes" id="UP000004506">
    <property type="component" value="Unassembled WGS sequence"/>
</dbReference>
<accession>A0AA86YWR1</accession>
<proteinExistence type="predicted"/>
<organism evidence="1 2">
    <name type="scientific">Providencia stuartii ATCC 25827</name>
    <dbReference type="NCBI Taxonomy" id="471874"/>
    <lineage>
        <taxon>Bacteria</taxon>
        <taxon>Pseudomonadati</taxon>
        <taxon>Pseudomonadota</taxon>
        <taxon>Gammaproteobacteria</taxon>
        <taxon>Enterobacterales</taxon>
        <taxon>Morganellaceae</taxon>
        <taxon>Providencia</taxon>
    </lineage>
</organism>
<dbReference type="AlphaFoldDB" id="A0AA86YWR1"/>
<name>A0AA86YWR1_PROST</name>
<reference evidence="1 2" key="3">
    <citation type="submission" date="2008-05" db="EMBL/GenBank/DDBJ databases">
        <authorList>
            <person name="Fulton L."/>
            <person name="Clifton S."/>
            <person name="Fulton B."/>
            <person name="Xu J."/>
            <person name="Minx P."/>
            <person name="Pepin K.H."/>
            <person name="Johnson M."/>
            <person name="Thiruvilangam P."/>
            <person name="Bhonagiri V."/>
            <person name="Nash W.E."/>
            <person name="Mardis E.R."/>
            <person name="Wilson R.K."/>
        </authorList>
    </citation>
    <scope>NUCLEOTIDE SEQUENCE [LARGE SCALE GENOMIC DNA]</scope>
    <source>
        <strain evidence="1 2">ATCC 25827</strain>
    </source>
</reference>
<gene>
    <name evidence="1" type="ORF">PROSTU_04121</name>
</gene>
<sequence length="188" mass="21452">MPSSYSDIYQGYWVAECRYPRNNETFTGIMTLAGHSEEQVIGNMRHYFAENQAEYSFAQYDTLTPLITYVENSQQLELLLLRQIRRQHAESRLAVLVDERNLTNPLPSEKGDIHYQVGQPALLDDVDLYMSSIAESITVKRGIFGADVARQSITWQSCTRGTQTAAEQRVFVHIQRTCRAALSSRNVL</sequence>
<evidence type="ECO:0000313" key="2">
    <source>
        <dbReference type="Proteomes" id="UP000004506"/>
    </source>
</evidence>
<reference evidence="2" key="2">
    <citation type="submission" date="2008-04" db="EMBL/GenBank/DDBJ databases">
        <title>Draft genome sequence of Providencia stuartii(ATCC 25827).</title>
        <authorList>
            <person name="Sudarsanam P."/>
            <person name="Ley R."/>
            <person name="Guruge J."/>
            <person name="Turnbaugh P.J."/>
            <person name="Mahowald M."/>
            <person name="Liep D."/>
            <person name="Gordon J."/>
        </authorList>
    </citation>
    <scope>NUCLEOTIDE SEQUENCE [LARGE SCALE GENOMIC DNA]</scope>
    <source>
        <strain evidence="2">ATCC 25827</strain>
    </source>
</reference>
<comment type="caution">
    <text evidence="1">The sequence shown here is derived from an EMBL/GenBank/DDBJ whole genome shotgun (WGS) entry which is preliminary data.</text>
</comment>
<dbReference type="EMBL" id="ABJD02000104">
    <property type="protein sequence ID" value="EDU57852.1"/>
    <property type="molecule type" value="Genomic_DNA"/>
</dbReference>
<reference evidence="2" key="1">
    <citation type="submission" date="2008-04" db="EMBL/GenBank/DDBJ databases">
        <title>Draft genome sequence of Providencia stuartii (ATCC 25827).</title>
        <authorList>
            <person name="Sudarsanam P."/>
            <person name="Ley R."/>
            <person name="Guruge J."/>
            <person name="Turnbaugh P.J."/>
            <person name="Mahowald M."/>
            <person name="Liep D."/>
            <person name="Gordon J."/>
        </authorList>
    </citation>
    <scope>NUCLEOTIDE SEQUENCE [LARGE SCALE GENOMIC DNA]</scope>
    <source>
        <strain evidence="2">ATCC 25827</strain>
    </source>
</reference>